<accession>A0A1I1J487</accession>
<dbReference type="GO" id="GO:0003676">
    <property type="term" value="F:nucleic acid binding"/>
    <property type="evidence" value="ECO:0007669"/>
    <property type="project" value="InterPro"/>
</dbReference>
<gene>
    <name evidence="3" type="ORF">SAMN05421842_103124</name>
</gene>
<dbReference type="Pfam" id="PF09299">
    <property type="entry name" value="Mu-transpos_C"/>
    <property type="match status" value="1"/>
</dbReference>
<name>A0A1I1J487_9CLOT</name>
<dbReference type="RefSeq" id="WP_090088791.1">
    <property type="nucleotide sequence ID" value="NZ_FOMG01000003.1"/>
</dbReference>
<evidence type="ECO:0000313" key="3">
    <source>
        <dbReference type="EMBL" id="SFC41418.1"/>
    </source>
</evidence>
<dbReference type="Gene3D" id="3.30.420.10">
    <property type="entry name" value="Ribonuclease H-like superfamily/Ribonuclease H"/>
    <property type="match status" value="1"/>
</dbReference>
<dbReference type="InterPro" id="IPR012337">
    <property type="entry name" value="RNaseH-like_sf"/>
</dbReference>
<evidence type="ECO:0000259" key="2">
    <source>
        <dbReference type="PROSITE" id="PS50994"/>
    </source>
</evidence>
<keyword evidence="4" id="KW-1185">Reference proteome</keyword>
<dbReference type="STRING" id="119641.SAMN05421842_103124"/>
<evidence type="ECO:0000313" key="4">
    <source>
        <dbReference type="Proteomes" id="UP000199263"/>
    </source>
</evidence>
<dbReference type="GO" id="GO:0015074">
    <property type="term" value="P:DNA integration"/>
    <property type="evidence" value="ECO:0007669"/>
    <property type="project" value="InterPro"/>
</dbReference>
<dbReference type="Proteomes" id="UP000199263">
    <property type="component" value="Unassembled WGS sequence"/>
</dbReference>
<dbReference type="InterPro" id="IPR036397">
    <property type="entry name" value="RNaseH_sf"/>
</dbReference>
<protein>
    <submittedName>
        <fullName evidence="3">Mu transposase, C-terminal</fullName>
    </submittedName>
</protein>
<organism evidence="3 4">
    <name type="scientific">Clostridium uliginosum</name>
    <dbReference type="NCBI Taxonomy" id="119641"/>
    <lineage>
        <taxon>Bacteria</taxon>
        <taxon>Bacillati</taxon>
        <taxon>Bacillota</taxon>
        <taxon>Clostridia</taxon>
        <taxon>Eubacteriales</taxon>
        <taxon>Clostridiaceae</taxon>
        <taxon>Clostridium</taxon>
    </lineage>
</organism>
<dbReference type="InterPro" id="IPR015378">
    <property type="entry name" value="Transposase-like_Mu_C"/>
</dbReference>
<reference evidence="3 4" key="1">
    <citation type="submission" date="2016-10" db="EMBL/GenBank/DDBJ databases">
        <authorList>
            <person name="de Groot N.N."/>
        </authorList>
    </citation>
    <scope>NUCLEOTIDE SEQUENCE [LARGE SCALE GENOMIC DNA]</scope>
    <source>
        <strain evidence="3 4">DSM 12992</strain>
    </source>
</reference>
<dbReference type="InterPro" id="IPR001584">
    <property type="entry name" value="Integrase_cat-core"/>
</dbReference>
<dbReference type="PROSITE" id="PS50994">
    <property type="entry name" value="INTEGRASE"/>
    <property type="match status" value="1"/>
</dbReference>
<dbReference type="SUPFAM" id="SSF53098">
    <property type="entry name" value="Ribonuclease H-like"/>
    <property type="match status" value="1"/>
</dbReference>
<feature type="domain" description="Integrase catalytic" evidence="2">
    <location>
        <begin position="279"/>
        <end position="482"/>
    </location>
</feature>
<feature type="coiled-coil region" evidence="1">
    <location>
        <begin position="604"/>
        <end position="631"/>
    </location>
</feature>
<proteinExistence type="predicted"/>
<dbReference type="AlphaFoldDB" id="A0A1I1J487"/>
<keyword evidence="1" id="KW-0175">Coiled coil</keyword>
<sequence length="720" mass="84154">MISINSVFKRVDNENGERIRIINVIEFYVYIVNIDAVTSMPRKELLTTIEEEIDGEKLIAIKDPFSRIINEKELSELQINKRNAAWEFIEKYWQTNEYELLEKSHRENKLMEIANTSGLSLTKVKKIFSRYWQRGMNKNALLPDYINSGGKGKEKKLSDLKVGRPAKVDYLGDSIEGINITDDVKKHVQFVINKYYRNSKKISLKETYTLMLRDFYSDVYRENNEIKHIVWDNERIPKYNQFYYWFKKFEDVKKDIVLRDSDKEFNLKHRPLLSNSTIETDGPGTRFQIDATPADIYLVSSLNTKRIIGRPIVYAIIDVYSRLITGIYVGLEGPSWLGAMMALDNMIADKVEFCKSYGIEITEEQWPSKHLPDIIIADRGEFEGYSPENLINNLNVKIENTSPYRGDLKGIVERNFRTLNTKVKHKTPGAIQKEFRKRGDKDYRLDATLTLEAFTRVYINIVLHHNKSLIEKYPVEKEMLEDDILPIPIQLWKWGIENKKGRLKTVDRDVLRLNILPRGKASVSRVGIKFKGLSYSSNKAISQQWFIKPTARSIDIVYDPRNVNEIYIPHDNGLGYEECYLLETCNQYKNCLLEEIIFNQELLAELKEKNLREQNQSNIDLEKEIEKIVKESGIEKAKEIAFEESKNKQLKGIRRNRIIEKEMNRETEAFKIGEEKNASNSGAEIIELPNRNDEVVKKEASGDNRIMELLKKKRDERREK</sequence>
<dbReference type="EMBL" id="FOMG01000003">
    <property type="protein sequence ID" value="SFC41418.1"/>
    <property type="molecule type" value="Genomic_DNA"/>
</dbReference>
<evidence type="ECO:0000256" key="1">
    <source>
        <dbReference type="SAM" id="Coils"/>
    </source>
</evidence>
<dbReference type="OrthoDB" id="501284at2"/>